<protein>
    <recommendedName>
        <fullName evidence="8">V-type proton ATPase subunit a</fullName>
    </recommendedName>
</protein>
<organism evidence="9 10">
    <name type="scientific">Lepisosteus oculatus</name>
    <name type="common">Spotted gar</name>
    <dbReference type="NCBI Taxonomy" id="7918"/>
    <lineage>
        <taxon>Eukaryota</taxon>
        <taxon>Metazoa</taxon>
        <taxon>Chordata</taxon>
        <taxon>Craniata</taxon>
        <taxon>Vertebrata</taxon>
        <taxon>Euteleostomi</taxon>
        <taxon>Actinopterygii</taxon>
        <taxon>Neopterygii</taxon>
        <taxon>Holostei</taxon>
        <taxon>Semionotiformes</taxon>
        <taxon>Lepisosteidae</taxon>
        <taxon>Lepisosteus</taxon>
    </lineage>
</organism>
<dbReference type="PANTHER" id="PTHR11629">
    <property type="entry name" value="VACUOLAR PROTON ATPASES"/>
    <property type="match status" value="1"/>
</dbReference>
<evidence type="ECO:0000256" key="5">
    <source>
        <dbReference type="ARBA" id="ARBA00022989"/>
    </source>
</evidence>
<evidence type="ECO:0000256" key="6">
    <source>
        <dbReference type="ARBA" id="ARBA00023065"/>
    </source>
</evidence>
<dbReference type="Pfam" id="PF01496">
    <property type="entry name" value="V_ATPase_I"/>
    <property type="match status" value="1"/>
</dbReference>
<dbReference type="InterPro" id="IPR002490">
    <property type="entry name" value="V-ATPase_116kDa_su"/>
</dbReference>
<name>W5LXH1_LEPOC</name>
<comment type="function">
    <text evidence="8">Essential component of the vacuolar proton pump (V-ATPase), a multimeric enzyme that catalyzes the translocation of protons across the membranes. Required for assembly and activity of the V-ATPase.</text>
</comment>
<dbReference type="STRING" id="7918.ENSLOCP00000000467"/>
<dbReference type="eggNOG" id="KOG2189">
    <property type="taxonomic scope" value="Eukaryota"/>
</dbReference>
<dbReference type="Proteomes" id="UP000018468">
    <property type="component" value="Unassembled WGS sequence"/>
</dbReference>
<dbReference type="Bgee" id="ENSLOCG00000000426">
    <property type="expression patterns" value="Expressed in liver"/>
</dbReference>
<evidence type="ECO:0000256" key="2">
    <source>
        <dbReference type="ARBA" id="ARBA00009904"/>
    </source>
</evidence>
<keyword evidence="6 8" id="KW-0406">Ion transport</keyword>
<proteinExistence type="inferred from homology"/>
<dbReference type="Ensembl" id="ENSLOCT00000000832.1">
    <property type="protein sequence ID" value="ENSLOCP00000000828.1"/>
    <property type="gene ID" value="ENSLOCG00000000746.1"/>
</dbReference>
<dbReference type="AlphaFoldDB" id="W5LXH1"/>
<evidence type="ECO:0000256" key="3">
    <source>
        <dbReference type="ARBA" id="ARBA00022448"/>
    </source>
</evidence>
<dbReference type="PANTHER" id="PTHR11629:SF21">
    <property type="entry name" value="V-TYPE PROTON ATPASE 116 KDA SUBUNIT A 3"/>
    <property type="match status" value="1"/>
</dbReference>
<evidence type="ECO:0000313" key="9">
    <source>
        <dbReference type="Ensembl" id="ENSLOCP00000000828.1"/>
    </source>
</evidence>
<evidence type="ECO:0000256" key="8">
    <source>
        <dbReference type="RuleBase" id="RU361189"/>
    </source>
</evidence>
<keyword evidence="7" id="KW-0472">Membrane</keyword>
<evidence type="ECO:0000256" key="1">
    <source>
        <dbReference type="ARBA" id="ARBA00004141"/>
    </source>
</evidence>
<keyword evidence="5" id="KW-1133">Transmembrane helix</keyword>
<keyword evidence="8" id="KW-0375">Hydrogen ion transport</keyword>
<keyword evidence="10" id="KW-1185">Reference proteome</keyword>
<evidence type="ECO:0000256" key="4">
    <source>
        <dbReference type="ARBA" id="ARBA00022692"/>
    </source>
</evidence>
<reference evidence="9" key="2">
    <citation type="submission" date="2025-05" db="UniProtKB">
        <authorList>
            <consortium name="Ensembl"/>
        </authorList>
    </citation>
    <scope>IDENTIFICATION</scope>
</reference>
<dbReference type="Ensembl" id="ENSLOCT00000000467.1">
    <property type="protein sequence ID" value="ENSLOCP00000000467.1"/>
    <property type="gene ID" value="ENSLOCG00000000426.1"/>
</dbReference>
<comment type="subcellular location">
    <subcellularLocation>
        <location evidence="1">Membrane</location>
        <topology evidence="1">Multi-pass membrane protein</topology>
    </subcellularLocation>
</comment>
<dbReference type="HOGENOM" id="CLU_1340264_0_0_1"/>
<sequence length="205" mass="23414">MRIGVQARLPDLQYSNAHTVSLSQLIVQKVLVICAVCAVPVLLLGKPLHTYCNHRAKLRNKRPSNSDRRPLLASEETASINAADGDLESQGAEHEEFQFSEVFMHQAIHTIEYCLGCISNTASYLRLWALSLAHARESTFLPPARHSPHPLPLLPAELHSSQLQHRVISDNWSIHYIHYTHNIHYTYSIYYCMYSIYTTLYTLLF</sequence>
<evidence type="ECO:0000256" key="7">
    <source>
        <dbReference type="ARBA" id="ARBA00023136"/>
    </source>
</evidence>
<dbReference type="GO" id="GO:0033179">
    <property type="term" value="C:proton-transporting V-type ATPase, V0 domain"/>
    <property type="evidence" value="ECO:0007669"/>
    <property type="project" value="InterPro"/>
</dbReference>
<accession>W5LXH1</accession>
<keyword evidence="4" id="KW-0812">Transmembrane</keyword>
<evidence type="ECO:0000313" key="10">
    <source>
        <dbReference type="Proteomes" id="UP000018468"/>
    </source>
</evidence>
<comment type="similarity">
    <text evidence="2 8">Belongs to the V-ATPase 116 kDa subunit family.</text>
</comment>
<dbReference type="GO" id="GO:0046961">
    <property type="term" value="F:proton-transporting ATPase activity, rotational mechanism"/>
    <property type="evidence" value="ECO:0007669"/>
    <property type="project" value="InterPro"/>
</dbReference>
<keyword evidence="3 8" id="KW-0813">Transport</keyword>
<dbReference type="GeneTree" id="ENSGT00950000182881"/>
<reference evidence="10" key="1">
    <citation type="submission" date="2011-12" db="EMBL/GenBank/DDBJ databases">
        <title>The Draft Genome of Lepisosteus oculatus.</title>
        <authorList>
            <consortium name="The Broad Institute Genome Assembly &amp; Analysis Group"/>
            <consortium name="Computational R&amp;D Group"/>
            <consortium name="and Sequencing Platform"/>
            <person name="Di Palma F."/>
            <person name="Alfoldi J."/>
            <person name="Johnson J."/>
            <person name="Berlin A."/>
            <person name="Gnerre S."/>
            <person name="Jaffe D."/>
            <person name="MacCallum I."/>
            <person name="Young S."/>
            <person name="Walker B.J."/>
            <person name="Lander E.S."/>
            <person name="Lindblad-Toh K."/>
        </authorList>
    </citation>
    <scope>NUCLEOTIDE SEQUENCE [LARGE SCALE GENOMIC DNA]</scope>
</reference>